<dbReference type="KEGG" id="crq:GCK72_022551"/>
<dbReference type="EMBL" id="WUAV01000006">
    <property type="protein sequence ID" value="KAF1746099.1"/>
    <property type="molecule type" value="Genomic_DNA"/>
</dbReference>
<organism evidence="2 3">
    <name type="scientific">Caenorhabditis remanei</name>
    <name type="common">Caenorhabditis vulgaris</name>
    <dbReference type="NCBI Taxonomy" id="31234"/>
    <lineage>
        <taxon>Eukaryota</taxon>
        <taxon>Metazoa</taxon>
        <taxon>Ecdysozoa</taxon>
        <taxon>Nematoda</taxon>
        <taxon>Chromadorea</taxon>
        <taxon>Rhabditida</taxon>
        <taxon>Rhabditina</taxon>
        <taxon>Rhabditomorpha</taxon>
        <taxon>Rhabditoidea</taxon>
        <taxon>Rhabditidae</taxon>
        <taxon>Peloderinae</taxon>
        <taxon>Caenorhabditis</taxon>
    </lineage>
</organism>
<comment type="caution">
    <text evidence="2">The sequence shown here is derived from an EMBL/GenBank/DDBJ whole genome shotgun (WGS) entry which is preliminary data.</text>
</comment>
<evidence type="ECO:0000313" key="2">
    <source>
        <dbReference type="EMBL" id="KAF1746099.1"/>
    </source>
</evidence>
<feature type="signal peptide" evidence="1">
    <location>
        <begin position="1"/>
        <end position="19"/>
    </location>
</feature>
<keyword evidence="1" id="KW-0732">Signal</keyword>
<evidence type="ECO:0000313" key="3">
    <source>
        <dbReference type="Proteomes" id="UP000483820"/>
    </source>
</evidence>
<dbReference type="AlphaFoldDB" id="A0A6A5FUE6"/>
<dbReference type="CTD" id="9824675"/>
<protein>
    <submittedName>
        <fullName evidence="2">Uncharacterized protein</fullName>
    </submittedName>
</protein>
<proteinExistence type="predicted"/>
<dbReference type="GeneID" id="9824675"/>
<name>A0A6A5FUE6_CAERE</name>
<accession>A0A6A5FUE6</accession>
<reference evidence="2 3" key="1">
    <citation type="submission" date="2019-12" db="EMBL/GenBank/DDBJ databases">
        <title>Chromosome-level assembly of the Caenorhabditis remanei genome.</title>
        <authorList>
            <person name="Teterina A.A."/>
            <person name="Willis J.H."/>
            <person name="Phillips P.C."/>
        </authorList>
    </citation>
    <scope>NUCLEOTIDE SEQUENCE [LARGE SCALE GENOMIC DNA]</scope>
    <source>
        <strain evidence="2 3">PX506</strain>
        <tissue evidence="2">Whole organism</tissue>
    </source>
</reference>
<feature type="chain" id="PRO_5025534033" evidence="1">
    <location>
        <begin position="20"/>
        <end position="193"/>
    </location>
</feature>
<evidence type="ECO:0000256" key="1">
    <source>
        <dbReference type="SAM" id="SignalP"/>
    </source>
</evidence>
<dbReference type="RefSeq" id="XP_003096689.2">
    <property type="nucleotide sequence ID" value="XM_003096641.2"/>
</dbReference>
<dbReference type="Proteomes" id="UP000483820">
    <property type="component" value="Chromosome X"/>
</dbReference>
<sequence length="193" mass="22088">MKMLLIIPLLSLCVFTAQGAVMPKSQTAVDYTIYIECLFAKPYCFLISFYDRSVSTTNEMFKLPLHCTFTHDVNYNTTVTFTELDGHLDTLFEPELHFYHNCTNKKNDVVGKTIAHLEKVDPKNKKITVERVVSLIEINYLDHIVAPANLTADEKNFIDGKIVSFDYSKKSKYFTNFDADEENDGDNDSDNDD</sequence>
<gene>
    <name evidence="2" type="ORF">GCK72_022551</name>
</gene>